<evidence type="ECO:0000256" key="2">
    <source>
        <dbReference type="SAM" id="SignalP"/>
    </source>
</evidence>
<evidence type="ECO:0000313" key="3">
    <source>
        <dbReference type="EMBL" id="CAD9348792.1"/>
    </source>
</evidence>
<gene>
    <name evidence="3" type="ORF">DBRI1063_LOCUS20603</name>
</gene>
<proteinExistence type="predicted"/>
<feature type="compositionally biased region" description="Basic and acidic residues" evidence="1">
    <location>
        <begin position="78"/>
        <end position="87"/>
    </location>
</feature>
<feature type="chain" id="PRO_5030160935" description="Ribosomal RNA-processing protein 7 C-terminal domain-containing protein" evidence="2">
    <location>
        <begin position="26"/>
        <end position="203"/>
    </location>
</feature>
<accession>A0A6V2NIU2</accession>
<reference evidence="3" key="1">
    <citation type="submission" date="2021-01" db="EMBL/GenBank/DDBJ databases">
        <authorList>
            <person name="Corre E."/>
            <person name="Pelletier E."/>
            <person name="Niang G."/>
            <person name="Scheremetjew M."/>
            <person name="Finn R."/>
            <person name="Kale V."/>
            <person name="Holt S."/>
            <person name="Cochrane G."/>
            <person name="Meng A."/>
            <person name="Brown T."/>
            <person name="Cohen L."/>
        </authorList>
    </citation>
    <scope>NUCLEOTIDE SEQUENCE</scope>
    <source>
        <strain evidence="3">Pop2</strain>
    </source>
</reference>
<evidence type="ECO:0008006" key="4">
    <source>
        <dbReference type="Google" id="ProtNLM"/>
    </source>
</evidence>
<feature type="region of interest" description="Disordered" evidence="1">
    <location>
        <begin position="78"/>
        <end position="120"/>
    </location>
</feature>
<evidence type="ECO:0000256" key="1">
    <source>
        <dbReference type="SAM" id="MobiDB-lite"/>
    </source>
</evidence>
<dbReference type="EMBL" id="HBGN01031905">
    <property type="protein sequence ID" value="CAD9348792.1"/>
    <property type="molecule type" value="Transcribed_RNA"/>
</dbReference>
<feature type="signal peptide" evidence="2">
    <location>
        <begin position="1"/>
        <end position="25"/>
    </location>
</feature>
<protein>
    <recommendedName>
        <fullName evidence="4">Ribosomal RNA-processing protein 7 C-terminal domain-containing protein</fullName>
    </recommendedName>
</protein>
<feature type="compositionally biased region" description="Basic and acidic residues" evidence="1">
    <location>
        <begin position="105"/>
        <end position="120"/>
    </location>
</feature>
<keyword evidence="2" id="KW-0732">Signal</keyword>
<organism evidence="3">
    <name type="scientific">Ditylum brightwellii</name>
    <dbReference type="NCBI Taxonomy" id="49249"/>
    <lineage>
        <taxon>Eukaryota</taxon>
        <taxon>Sar</taxon>
        <taxon>Stramenopiles</taxon>
        <taxon>Ochrophyta</taxon>
        <taxon>Bacillariophyta</taxon>
        <taxon>Mediophyceae</taxon>
        <taxon>Lithodesmiophycidae</taxon>
        <taxon>Lithodesmiales</taxon>
        <taxon>Lithodesmiaceae</taxon>
        <taxon>Ditylum</taxon>
    </lineage>
</organism>
<sequence length="203" mass="22838">MSTSLPYLRLLAIAVLCQDLSFVHSFSNAAGSLQQQRNIRPRNHRTSRLLSSADDDISRQIAKAKELVATAKAKMAKKEEEQKAAAEKDDDPALFFASDPSPSKAKGDGSQKREKVVKTKNEESGLITTDGELMASLSESEEWEVRPLSQVFKSEIEGKKSDSASKKFERDIAQSMMGLKRKMKKEDYERIFDKRNFFIGEEN</sequence>
<name>A0A6V2NIU2_9STRA</name>
<dbReference type="AlphaFoldDB" id="A0A6V2NIU2"/>